<evidence type="ECO:0000313" key="2">
    <source>
        <dbReference type="EMBL" id="KAI5435703.1"/>
    </source>
</evidence>
<organism evidence="2 3">
    <name type="scientific">Pisum sativum</name>
    <name type="common">Garden pea</name>
    <name type="synonym">Lathyrus oleraceus</name>
    <dbReference type="NCBI Taxonomy" id="3888"/>
    <lineage>
        <taxon>Eukaryota</taxon>
        <taxon>Viridiplantae</taxon>
        <taxon>Streptophyta</taxon>
        <taxon>Embryophyta</taxon>
        <taxon>Tracheophyta</taxon>
        <taxon>Spermatophyta</taxon>
        <taxon>Magnoliopsida</taxon>
        <taxon>eudicotyledons</taxon>
        <taxon>Gunneridae</taxon>
        <taxon>Pentapetalae</taxon>
        <taxon>rosids</taxon>
        <taxon>fabids</taxon>
        <taxon>Fabales</taxon>
        <taxon>Fabaceae</taxon>
        <taxon>Papilionoideae</taxon>
        <taxon>50 kb inversion clade</taxon>
        <taxon>NPAAA clade</taxon>
        <taxon>Hologalegina</taxon>
        <taxon>IRL clade</taxon>
        <taxon>Fabeae</taxon>
        <taxon>Lathyrus</taxon>
    </lineage>
</organism>
<keyword evidence="3" id="KW-1185">Reference proteome</keyword>
<evidence type="ECO:0000313" key="3">
    <source>
        <dbReference type="Proteomes" id="UP001058974"/>
    </source>
</evidence>
<feature type="region of interest" description="Disordered" evidence="1">
    <location>
        <begin position="132"/>
        <end position="162"/>
    </location>
</feature>
<dbReference type="EMBL" id="JAMSHJ010000002">
    <property type="protein sequence ID" value="KAI5435703.1"/>
    <property type="molecule type" value="Genomic_DNA"/>
</dbReference>
<feature type="compositionally biased region" description="Basic and acidic residues" evidence="1">
    <location>
        <begin position="146"/>
        <end position="155"/>
    </location>
</feature>
<dbReference type="Proteomes" id="UP001058974">
    <property type="component" value="Chromosome 2"/>
</dbReference>
<gene>
    <name evidence="2" type="ORF">KIW84_022216</name>
</gene>
<accession>A0A9D4Y9X3</accession>
<feature type="compositionally biased region" description="Polar residues" evidence="1">
    <location>
        <begin position="55"/>
        <end position="72"/>
    </location>
</feature>
<protein>
    <submittedName>
        <fullName evidence="2">Uncharacterized protein</fullName>
    </submittedName>
</protein>
<sequence length="162" mass="17531">MIEGQANSKAEPPPDTELENELRGLIENGESLPTTQILPGGTRTVEPNLQHDVSETSNMLSINSSHDSLSENAESKQILMNKYQDTKHSEGHDDNASCINRASDANLVNDSHQRNADKINIPCSSASASHFGVERSGIAPSVEETPSSKDVENDHSSPTIQR</sequence>
<dbReference type="Gramene" id="Psat02G0221600-T1">
    <property type="protein sequence ID" value="KAI5435703.1"/>
    <property type="gene ID" value="KIW84_022216"/>
</dbReference>
<feature type="compositionally biased region" description="Basic and acidic residues" evidence="1">
    <location>
        <begin position="84"/>
        <end position="95"/>
    </location>
</feature>
<reference evidence="2 3" key="1">
    <citation type="journal article" date="2022" name="Nat. Genet.">
        <title>Improved pea reference genome and pan-genome highlight genomic features and evolutionary characteristics.</title>
        <authorList>
            <person name="Yang T."/>
            <person name="Liu R."/>
            <person name="Luo Y."/>
            <person name="Hu S."/>
            <person name="Wang D."/>
            <person name="Wang C."/>
            <person name="Pandey M.K."/>
            <person name="Ge S."/>
            <person name="Xu Q."/>
            <person name="Li N."/>
            <person name="Li G."/>
            <person name="Huang Y."/>
            <person name="Saxena R.K."/>
            <person name="Ji Y."/>
            <person name="Li M."/>
            <person name="Yan X."/>
            <person name="He Y."/>
            <person name="Liu Y."/>
            <person name="Wang X."/>
            <person name="Xiang C."/>
            <person name="Varshney R.K."/>
            <person name="Ding H."/>
            <person name="Gao S."/>
            <person name="Zong X."/>
        </authorList>
    </citation>
    <scope>NUCLEOTIDE SEQUENCE [LARGE SCALE GENOMIC DNA]</scope>
    <source>
        <strain evidence="2 3">cv. Zhongwan 6</strain>
    </source>
</reference>
<feature type="region of interest" description="Disordered" evidence="1">
    <location>
        <begin position="26"/>
        <end position="98"/>
    </location>
</feature>
<proteinExistence type="predicted"/>
<comment type="caution">
    <text evidence="2">The sequence shown here is derived from an EMBL/GenBank/DDBJ whole genome shotgun (WGS) entry which is preliminary data.</text>
</comment>
<dbReference type="AlphaFoldDB" id="A0A9D4Y9X3"/>
<name>A0A9D4Y9X3_PEA</name>
<evidence type="ECO:0000256" key="1">
    <source>
        <dbReference type="SAM" id="MobiDB-lite"/>
    </source>
</evidence>